<evidence type="ECO:0000313" key="3">
    <source>
        <dbReference type="Proteomes" id="UP001055868"/>
    </source>
</evidence>
<dbReference type="PANTHER" id="PTHR43798">
    <property type="entry name" value="MONOACYLGLYCEROL LIPASE"/>
    <property type="match status" value="1"/>
</dbReference>
<dbReference type="Proteomes" id="UP001055868">
    <property type="component" value="Chromosome"/>
</dbReference>
<dbReference type="PRINTS" id="PR00111">
    <property type="entry name" value="ABHYDROLASE"/>
</dbReference>
<dbReference type="InterPro" id="IPR029058">
    <property type="entry name" value="AB_hydrolase_fold"/>
</dbReference>
<name>A0ABY4N380_9MICO</name>
<sequence>METNTRTRLLPAPTMVDLEGVRTATWLLGPPEGRTEGRSTGRDVVLCHGTPWSARVWADVATALAPDRRVLLWDMPGYGRSEIGPQVPVDLATQMDRLRRLLDELGIERPHVVAHDIGGAVALGAHLLHGRDLASLMLWDPVVLEPWGSPFFRLVAEHADVFTALPPRLHRALVREYISGAAGGEAGAPLDAAVLEQLVEPWTTPEGIPGFYRQIAALTPAHTRPVARSLGAVRCPVAIGWGEEDPWIPVEQADRLAAALPGRPTPRLLPGVGHLAPLEAPRAVAEAVRQWLARPESSAGPESHVQPRG</sequence>
<reference evidence="2" key="1">
    <citation type="submission" date="2022-05" db="EMBL/GenBank/DDBJ databases">
        <title>Genomic analysis of Brachybacterium sp. CBA3104.</title>
        <authorList>
            <person name="Roh S.W."/>
            <person name="Kim Y.B."/>
            <person name="Kim Y."/>
        </authorList>
    </citation>
    <scope>NUCLEOTIDE SEQUENCE</scope>
    <source>
        <strain evidence="2">CBA3104</strain>
    </source>
</reference>
<dbReference type="InterPro" id="IPR000073">
    <property type="entry name" value="AB_hydrolase_1"/>
</dbReference>
<dbReference type="Gene3D" id="3.40.50.1820">
    <property type="entry name" value="alpha/beta hydrolase"/>
    <property type="match status" value="1"/>
</dbReference>
<dbReference type="SUPFAM" id="SSF53474">
    <property type="entry name" value="alpha/beta-Hydrolases"/>
    <property type="match status" value="1"/>
</dbReference>
<organism evidence="2 3">
    <name type="scientific">Brachybacterium kimchii</name>
    <dbReference type="NCBI Taxonomy" id="2942909"/>
    <lineage>
        <taxon>Bacteria</taxon>
        <taxon>Bacillati</taxon>
        <taxon>Actinomycetota</taxon>
        <taxon>Actinomycetes</taxon>
        <taxon>Micrococcales</taxon>
        <taxon>Dermabacteraceae</taxon>
        <taxon>Brachybacterium</taxon>
    </lineage>
</organism>
<proteinExistence type="predicted"/>
<keyword evidence="2" id="KW-0378">Hydrolase</keyword>
<gene>
    <name evidence="2" type="ORF">M4486_15490</name>
</gene>
<evidence type="ECO:0000259" key="1">
    <source>
        <dbReference type="Pfam" id="PF12697"/>
    </source>
</evidence>
<dbReference type="GO" id="GO:0016787">
    <property type="term" value="F:hydrolase activity"/>
    <property type="evidence" value="ECO:0007669"/>
    <property type="project" value="UniProtKB-KW"/>
</dbReference>
<protein>
    <submittedName>
        <fullName evidence="2">Alpha/beta hydrolase</fullName>
    </submittedName>
</protein>
<dbReference type="EMBL" id="CP097218">
    <property type="protein sequence ID" value="UQN29016.1"/>
    <property type="molecule type" value="Genomic_DNA"/>
</dbReference>
<keyword evidence="3" id="KW-1185">Reference proteome</keyword>
<dbReference type="InterPro" id="IPR050266">
    <property type="entry name" value="AB_hydrolase_sf"/>
</dbReference>
<dbReference type="PANTHER" id="PTHR43798:SF33">
    <property type="entry name" value="HYDROLASE, PUTATIVE (AFU_ORTHOLOGUE AFUA_2G14860)-RELATED"/>
    <property type="match status" value="1"/>
</dbReference>
<dbReference type="Pfam" id="PF12697">
    <property type="entry name" value="Abhydrolase_6"/>
    <property type="match status" value="1"/>
</dbReference>
<accession>A0ABY4N380</accession>
<evidence type="ECO:0000313" key="2">
    <source>
        <dbReference type="EMBL" id="UQN29016.1"/>
    </source>
</evidence>
<feature type="domain" description="AB hydrolase-1" evidence="1">
    <location>
        <begin position="44"/>
        <end position="287"/>
    </location>
</feature>
<dbReference type="RefSeq" id="WP_249478178.1">
    <property type="nucleotide sequence ID" value="NZ_CP097218.1"/>
</dbReference>